<organism evidence="2 3">
    <name type="scientific">Liparis tanakae</name>
    <name type="common">Tanaka's snailfish</name>
    <dbReference type="NCBI Taxonomy" id="230148"/>
    <lineage>
        <taxon>Eukaryota</taxon>
        <taxon>Metazoa</taxon>
        <taxon>Chordata</taxon>
        <taxon>Craniata</taxon>
        <taxon>Vertebrata</taxon>
        <taxon>Euteleostomi</taxon>
        <taxon>Actinopterygii</taxon>
        <taxon>Neopterygii</taxon>
        <taxon>Teleostei</taxon>
        <taxon>Neoteleostei</taxon>
        <taxon>Acanthomorphata</taxon>
        <taxon>Eupercaria</taxon>
        <taxon>Perciformes</taxon>
        <taxon>Cottioidei</taxon>
        <taxon>Cottales</taxon>
        <taxon>Liparidae</taxon>
        <taxon>Liparis</taxon>
    </lineage>
</organism>
<feature type="compositionally biased region" description="Pro residues" evidence="1">
    <location>
        <begin position="71"/>
        <end position="88"/>
    </location>
</feature>
<accession>A0A4Z2F627</accession>
<dbReference type="EMBL" id="SRLO01001596">
    <property type="protein sequence ID" value="TNN36599.1"/>
    <property type="molecule type" value="Genomic_DNA"/>
</dbReference>
<proteinExistence type="predicted"/>
<protein>
    <submittedName>
        <fullName evidence="2">Uncharacterized protein</fullName>
    </submittedName>
</protein>
<gene>
    <name evidence="2" type="ORF">EYF80_053233</name>
</gene>
<keyword evidence="3" id="KW-1185">Reference proteome</keyword>
<evidence type="ECO:0000256" key="1">
    <source>
        <dbReference type="SAM" id="MobiDB-lite"/>
    </source>
</evidence>
<name>A0A4Z2F627_9TELE</name>
<dbReference type="Proteomes" id="UP000314294">
    <property type="component" value="Unassembled WGS sequence"/>
</dbReference>
<comment type="caution">
    <text evidence="2">The sequence shown here is derived from an EMBL/GenBank/DDBJ whole genome shotgun (WGS) entry which is preliminary data.</text>
</comment>
<dbReference type="AlphaFoldDB" id="A0A4Z2F627"/>
<evidence type="ECO:0000313" key="2">
    <source>
        <dbReference type="EMBL" id="TNN36599.1"/>
    </source>
</evidence>
<evidence type="ECO:0000313" key="3">
    <source>
        <dbReference type="Proteomes" id="UP000314294"/>
    </source>
</evidence>
<feature type="region of interest" description="Disordered" evidence="1">
    <location>
        <begin position="55"/>
        <end position="106"/>
    </location>
</feature>
<reference evidence="2 3" key="1">
    <citation type="submission" date="2019-03" db="EMBL/GenBank/DDBJ databases">
        <title>First draft genome of Liparis tanakae, snailfish: a comprehensive survey of snailfish specific genes.</title>
        <authorList>
            <person name="Kim W."/>
            <person name="Song I."/>
            <person name="Jeong J.-H."/>
            <person name="Kim D."/>
            <person name="Kim S."/>
            <person name="Ryu S."/>
            <person name="Song J.Y."/>
            <person name="Lee S.K."/>
        </authorList>
    </citation>
    <scope>NUCLEOTIDE SEQUENCE [LARGE SCALE GENOMIC DNA]</scope>
    <source>
        <tissue evidence="2">Muscle</tissue>
    </source>
</reference>
<sequence length="123" mass="12904">MPGDIVQKMDFYLFNILILASVMQNASPWTGRVEASGFIERCVFFDGAGVPVGRTERRSAGRRAGAGTRIPSPPPPHPPCPFTPPPPLLQIAWHGREESGGGGGGGCRECQCSGQTGVSAGLL</sequence>